<reference evidence="1" key="1">
    <citation type="journal article" date="2014" name="Front. Microbiol.">
        <title>High frequency of phylogenetically diverse reductive dehalogenase-homologous genes in deep subseafloor sedimentary metagenomes.</title>
        <authorList>
            <person name="Kawai M."/>
            <person name="Futagami T."/>
            <person name="Toyoda A."/>
            <person name="Takaki Y."/>
            <person name="Nishi S."/>
            <person name="Hori S."/>
            <person name="Arai W."/>
            <person name="Tsubouchi T."/>
            <person name="Morono Y."/>
            <person name="Uchiyama I."/>
            <person name="Ito T."/>
            <person name="Fujiyama A."/>
            <person name="Inagaki F."/>
            <person name="Takami H."/>
        </authorList>
    </citation>
    <scope>NUCLEOTIDE SEQUENCE</scope>
    <source>
        <strain evidence="1">Expedition CK06-06</strain>
    </source>
</reference>
<dbReference type="InterPro" id="IPR036691">
    <property type="entry name" value="Endo/exonu/phosph_ase_sf"/>
</dbReference>
<dbReference type="EMBL" id="BARU01033446">
    <property type="protein sequence ID" value="GAH67580.1"/>
    <property type="molecule type" value="Genomic_DNA"/>
</dbReference>
<accession>X1IE95</accession>
<name>X1IE95_9ZZZZ</name>
<evidence type="ECO:0000313" key="1">
    <source>
        <dbReference type="EMBL" id="GAH67580.1"/>
    </source>
</evidence>
<dbReference type="AlphaFoldDB" id="X1IE95"/>
<dbReference type="Gene3D" id="3.60.10.10">
    <property type="entry name" value="Endonuclease/exonuclease/phosphatase"/>
    <property type="match status" value="1"/>
</dbReference>
<comment type="caution">
    <text evidence="1">The sequence shown here is derived from an EMBL/GenBank/DDBJ whole genome shotgun (WGS) entry which is preliminary data.</text>
</comment>
<proteinExistence type="predicted"/>
<dbReference type="SUPFAM" id="SSF56219">
    <property type="entry name" value="DNase I-like"/>
    <property type="match status" value="1"/>
</dbReference>
<protein>
    <recommendedName>
        <fullName evidence="2">Endonuclease/exonuclease/phosphatase domain-containing protein</fullName>
    </recommendedName>
</protein>
<feature type="non-terminal residue" evidence="1">
    <location>
        <position position="94"/>
    </location>
</feature>
<organism evidence="1">
    <name type="scientific">marine sediment metagenome</name>
    <dbReference type="NCBI Taxonomy" id="412755"/>
    <lineage>
        <taxon>unclassified sequences</taxon>
        <taxon>metagenomes</taxon>
        <taxon>ecological metagenomes</taxon>
    </lineage>
</organism>
<sequence length="94" mass="11256">MRIISWNCQGGYRKKIDNILELKPDIVVIQECENLERLRVFCNEKIPLKSFWFGGFYPHRGVGVFFYKDYQILSMENNISIEFIVPMKIMNNFE</sequence>
<gene>
    <name evidence="1" type="ORF">S03H2_52645</name>
</gene>
<evidence type="ECO:0008006" key="2">
    <source>
        <dbReference type="Google" id="ProtNLM"/>
    </source>
</evidence>